<dbReference type="RefSeq" id="WP_150497762.1">
    <property type="nucleotide sequence ID" value="NZ_BMFA01000008.1"/>
</dbReference>
<dbReference type="Pfam" id="PF10124">
    <property type="entry name" value="Mu-like_gpT"/>
    <property type="match status" value="1"/>
</dbReference>
<dbReference type="EMBL" id="BMFA01000008">
    <property type="protein sequence ID" value="GGB55094.1"/>
    <property type="molecule type" value="Genomic_DNA"/>
</dbReference>
<evidence type="ECO:0000259" key="1">
    <source>
        <dbReference type="Pfam" id="PF10124"/>
    </source>
</evidence>
<dbReference type="OrthoDB" id="9804833at2"/>
<keyword evidence="3" id="KW-1185">Reference proteome</keyword>
<dbReference type="InterPro" id="IPR018774">
    <property type="entry name" value="Phage_Mu_GpT"/>
</dbReference>
<dbReference type="AlphaFoldDB" id="A0A916TLW2"/>
<name>A0A916TLW2_9HYPH</name>
<accession>A0A916TLW2</accession>
<reference evidence="2" key="2">
    <citation type="submission" date="2020-09" db="EMBL/GenBank/DDBJ databases">
        <authorList>
            <person name="Sun Q."/>
            <person name="Zhou Y."/>
        </authorList>
    </citation>
    <scope>NUCLEOTIDE SEQUENCE</scope>
    <source>
        <strain evidence="2">CGMCC 1.12426</strain>
    </source>
</reference>
<protein>
    <submittedName>
        <fullName evidence="2">Head protein</fullName>
    </submittedName>
</protein>
<gene>
    <name evidence="2" type="ORF">GCM10011316_28980</name>
</gene>
<proteinExistence type="predicted"/>
<sequence length="298" mass="33270">MDINTQTLRSAYVGFNAAFQSGLREATSMYGRIATTVPSTTRENEYGWLGKFPRFREWIGDRVINSLAKHGYSIRNRPFELTVEVDRDDFSDDNLGIYTPLFSQLGMAAGTFPDELIWPLLKAGFSTPCYDGQYFFDTDHPVLDANGEAVSVANTDGGSGTPWFLLDVRQALKPLIYQERKAFGNLVRMDREDDQNVFMKKQFLYGLDGRANVGFGFWQMAWGSRQTLNAANYAAARAAMAEFKADFGKPLAIVPNLLVVPPSLEEAGRRLLQSQLVNGGETNPWAGTAEMMMVPWLA</sequence>
<reference evidence="2" key="1">
    <citation type="journal article" date="2014" name="Int. J. Syst. Evol. Microbiol.">
        <title>Complete genome sequence of Corynebacterium casei LMG S-19264T (=DSM 44701T), isolated from a smear-ripened cheese.</title>
        <authorList>
            <consortium name="US DOE Joint Genome Institute (JGI-PGF)"/>
            <person name="Walter F."/>
            <person name="Albersmeier A."/>
            <person name="Kalinowski J."/>
            <person name="Ruckert C."/>
        </authorList>
    </citation>
    <scope>NUCLEOTIDE SEQUENCE</scope>
    <source>
        <strain evidence="2">CGMCC 1.12426</strain>
    </source>
</reference>
<dbReference type="Proteomes" id="UP000605148">
    <property type="component" value="Unassembled WGS sequence"/>
</dbReference>
<feature type="domain" description="Bacteriophage Mu GpT" evidence="1">
    <location>
        <begin position="9"/>
        <end position="297"/>
    </location>
</feature>
<evidence type="ECO:0000313" key="3">
    <source>
        <dbReference type="Proteomes" id="UP000605148"/>
    </source>
</evidence>
<organism evidence="2 3">
    <name type="scientific">Roseibium aquae</name>
    <dbReference type="NCBI Taxonomy" id="1323746"/>
    <lineage>
        <taxon>Bacteria</taxon>
        <taxon>Pseudomonadati</taxon>
        <taxon>Pseudomonadota</taxon>
        <taxon>Alphaproteobacteria</taxon>
        <taxon>Hyphomicrobiales</taxon>
        <taxon>Stappiaceae</taxon>
        <taxon>Roseibium</taxon>
    </lineage>
</organism>
<evidence type="ECO:0000313" key="2">
    <source>
        <dbReference type="EMBL" id="GGB55094.1"/>
    </source>
</evidence>
<comment type="caution">
    <text evidence="2">The sequence shown here is derived from an EMBL/GenBank/DDBJ whole genome shotgun (WGS) entry which is preliminary data.</text>
</comment>